<feature type="transmembrane region" description="Helical" evidence="10">
    <location>
        <begin position="220"/>
        <end position="242"/>
    </location>
</feature>
<dbReference type="PANTHER" id="PTHR22760:SF4">
    <property type="entry name" value="GPI MANNOSYLTRANSFERASE 3"/>
    <property type="match status" value="1"/>
</dbReference>
<comment type="function">
    <text evidence="9">Mannosyltransferase involved in glycosylphosphatidylinositol-anchor biosynthesis. Transfers the third mannose to Man2-GlcN-acyl-PI during GPI precursor assembly.</text>
</comment>
<dbReference type="PANTHER" id="PTHR22760">
    <property type="entry name" value="GLYCOSYLTRANSFERASE"/>
    <property type="match status" value="1"/>
</dbReference>
<keyword evidence="13" id="KW-1185">Reference proteome</keyword>
<dbReference type="GO" id="GO:0005789">
    <property type="term" value="C:endoplasmic reticulum membrane"/>
    <property type="evidence" value="ECO:0007669"/>
    <property type="project" value="UniProtKB-SubCell"/>
</dbReference>
<keyword evidence="6 10" id="KW-0256">Endoplasmic reticulum</keyword>
<feature type="signal peptide" evidence="11">
    <location>
        <begin position="1"/>
        <end position="20"/>
    </location>
</feature>
<dbReference type="EMBL" id="JAOTPV010000002">
    <property type="protein sequence ID" value="KAJ4487707.1"/>
    <property type="molecule type" value="Genomic_DNA"/>
</dbReference>
<keyword evidence="4" id="KW-0808">Transferase</keyword>
<dbReference type="Pfam" id="PF03901">
    <property type="entry name" value="Glyco_transf_22"/>
    <property type="match status" value="1"/>
</dbReference>
<feature type="transmembrane region" description="Helical" evidence="10">
    <location>
        <begin position="372"/>
        <end position="392"/>
    </location>
</feature>
<keyword evidence="8 10" id="KW-0472">Membrane</keyword>
<sequence length="565" mass="64002">MFFLTTTVLALVLRIFIALCTRTVFQPDEYFQALEPAHHIVFGYGHLTWEWLSPQPIRSIVYPALNVPIYWILKQNGLDSYGKLGDFLIVNSPRVLHGSFAALTDIWLCKLTCRTIGERYVSTALLLSLTSFFHALSLSRSLSNSLETSLTTIALAFYPWDNPLAARSSYGQSHCELRMLRSDIQKMVLFAALACSIRTTNVIIWVFLLPRLLWRMRRSTTLLISACCDIVFIGGVTLATIFVSDTAYYGKPTFTPLSFLVTNLSGVSLFYGDSPWHYYLSQALPIICTTSLPFVLDGFWRTIRHSSNDALQTLAGLVIWIISIYSLAGHKEWRFIHPLVPIFHIFAAKSLVDRSSLTVALKGKSKIPCIPVRKAFLGLLLLTLPVSAWIMLVHCSGPISVMSFIRNIPENELHGAVIGLLMPCHSTPGHAYLHRPQLANGGLWALGCEPPLYNQNLRAYRDQTKIFFANPHQYLIDRFPDRVDPIFPISPYPASIPGKAISDDSWRHEWPRYLIFFGVLLEEPWVKDYIVEIGYTEVWRGGRSWEGDSDTRKGGVRVWKWQAKA</sequence>
<gene>
    <name evidence="12" type="ORF">J3R30DRAFT_3279559</name>
</gene>
<dbReference type="OrthoDB" id="416834at2759"/>
<reference evidence="12" key="1">
    <citation type="submission" date="2022-08" db="EMBL/GenBank/DDBJ databases">
        <title>A Global Phylogenomic Analysis of the Shiitake Genus Lentinula.</title>
        <authorList>
            <consortium name="DOE Joint Genome Institute"/>
            <person name="Sierra-Patev S."/>
            <person name="Min B."/>
            <person name="Naranjo-Ortiz M."/>
            <person name="Looney B."/>
            <person name="Konkel Z."/>
            <person name="Slot J.C."/>
            <person name="Sakamoto Y."/>
            <person name="Steenwyk J.L."/>
            <person name="Rokas A."/>
            <person name="Carro J."/>
            <person name="Camarero S."/>
            <person name="Ferreira P."/>
            <person name="Molpeceres G."/>
            <person name="Ruiz-Duenas F.J."/>
            <person name="Serrano A."/>
            <person name="Henrissat B."/>
            <person name="Drula E."/>
            <person name="Hughes K.W."/>
            <person name="Mata J.L."/>
            <person name="Ishikawa N.K."/>
            <person name="Vargas-Isla R."/>
            <person name="Ushijima S."/>
            <person name="Smith C.A."/>
            <person name="Ahrendt S."/>
            <person name="Andreopoulos W."/>
            <person name="He G."/>
            <person name="Labutti K."/>
            <person name="Lipzen A."/>
            <person name="Ng V."/>
            <person name="Riley R."/>
            <person name="Sandor L."/>
            <person name="Barry K."/>
            <person name="Martinez A.T."/>
            <person name="Xiao Y."/>
            <person name="Gibbons J.G."/>
            <person name="Terashima K."/>
            <person name="Grigoriev I.V."/>
            <person name="Hibbett D.S."/>
        </authorList>
    </citation>
    <scope>NUCLEOTIDE SEQUENCE</scope>
    <source>
        <strain evidence="12">JLM2183</strain>
    </source>
</reference>
<keyword evidence="7 10" id="KW-1133">Transmembrane helix</keyword>
<comment type="subcellular location">
    <subcellularLocation>
        <location evidence="1 10">Endoplasmic reticulum membrane</location>
        <topology evidence="1 10">Multi-pass membrane protein</topology>
    </subcellularLocation>
</comment>
<evidence type="ECO:0000256" key="8">
    <source>
        <dbReference type="ARBA" id="ARBA00023136"/>
    </source>
</evidence>
<evidence type="ECO:0000256" key="11">
    <source>
        <dbReference type="SAM" id="SignalP"/>
    </source>
</evidence>
<comment type="similarity">
    <text evidence="2">Belongs to the glycosyltransferase 22 family. PIGB subfamily.</text>
</comment>
<proteinExistence type="inferred from homology"/>
<feature type="transmembrane region" description="Helical" evidence="10">
    <location>
        <begin position="278"/>
        <end position="299"/>
    </location>
</feature>
<keyword evidence="5 10" id="KW-0812">Transmembrane</keyword>
<evidence type="ECO:0000256" key="4">
    <source>
        <dbReference type="ARBA" id="ARBA00022679"/>
    </source>
</evidence>
<evidence type="ECO:0000256" key="7">
    <source>
        <dbReference type="ARBA" id="ARBA00022989"/>
    </source>
</evidence>
<evidence type="ECO:0000313" key="12">
    <source>
        <dbReference type="EMBL" id="KAJ4487707.1"/>
    </source>
</evidence>
<evidence type="ECO:0000256" key="2">
    <source>
        <dbReference type="ARBA" id="ARBA00006065"/>
    </source>
</evidence>
<dbReference type="GO" id="GO:0000026">
    <property type="term" value="F:alpha-1,2-mannosyltransferase activity"/>
    <property type="evidence" value="ECO:0007669"/>
    <property type="project" value="TreeGrafter"/>
</dbReference>
<evidence type="ECO:0000256" key="9">
    <source>
        <dbReference type="ARBA" id="ARBA00024708"/>
    </source>
</evidence>
<keyword evidence="11" id="KW-0732">Signal</keyword>
<evidence type="ECO:0000313" key="13">
    <source>
        <dbReference type="Proteomes" id="UP001150266"/>
    </source>
</evidence>
<dbReference type="GO" id="GO:0006506">
    <property type="term" value="P:GPI anchor biosynthetic process"/>
    <property type="evidence" value="ECO:0007669"/>
    <property type="project" value="TreeGrafter"/>
</dbReference>
<comment type="caution">
    <text evidence="12">The sequence shown here is derived from an EMBL/GenBank/DDBJ whole genome shotgun (WGS) entry which is preliminary data.</text>
</comment>
<dbReference type="EC" id="2.4.1.-" evidence="10"/>
<evidence type="ECO:0000256" key="6">
    <source>
        <dbReference type="ARBA" id="ARBA00022824"/>
    </source>
</evidence>
<feature type="transmembrane region" description="Helical" evidence="10">
    <location>
        <begin position="254"/>
        <end position="272"/>
    </location>
</feature>
<feature type="chain" id="PRO_5040905414" description="Mannosyltransferase" evidence="11">
    <location>
        <begin position="21"/>
        <end position="565"/>
    </location>
</feature>
<dbReference type="AlphaFoldDB" id="A0A9W9ARS6"/>
<keyword evidence="3 10" id="KW-0328">Glycosyltransferase</keyword>
<dbReference type="Proteomes" id="UP001150266">
    <property type="component" value="Unassembled WGS sequence"/>
</dbReference>
<accession>A0A9W9ARS6</accession>
<organism evidence="12 13">
    <name type="scientific">Lentinula aciculospora</name>
    <dbReference type="NCBI Taxonomy" id="153920"/>
    <lineage>
        <taxon>Eukaryota</taxon>
        <taxon>Fungi</taxon>
        <taxon>Dikarya</taxon>
        <taxon>Basidiomycota</taxon>
        <taxon>Agaricomycotina</taxon>
        <taxon>Agaricomycetes</taxon>
        <taxon>Agaricomycetidae</taxon>
        <taxon>Agaricales</taxon>
        <taxon>Marasmiineae</taxon>
        <taxon>Omphalotaceae</taxon>
        <taxon>Lentinula</taxon>
    </lineage>
</organism>
<evidence type="ECO:0000256" key="10">
    <source>
        <dbReference type="RuleBase" id="RU363075"/>
    </source>
</evidence>
<evidence type="ECO:0000256" key="3">
    <source>
        <dbReference type="ARBA" id="ARBA00022676"/>
    </source>
</evidence>
<feature type="transmembrane region" description="Helical" evidence="10">
    <location>
        <begin position="311"/>
        <end position="329"/>
    </location>
</feature>
<name>A0A9W9ARS6_9AGAR</name>
<dbReference type="InterPro" id="IPR005599">
    <property type="entry name" value="GPI_mannosylTrfase"/>
</dbReference>
<evidence type="ECO:0000256" key="1">
    <source>
        <dbReference type="ARBA" id="ARBA00004477"/>
    </source>
</evidence>
<evidence type="ECO:0000256" key="5">
    <source>
        <dbReference type="ARBA" id="ARBA00022692"/>
    </source>
</evidence>
<feature type="transmembrane region" description="Helical" evidence="10">
    <location>
        <begin position="187"/>
        <end position="208"/>
    </location>
</feature>
<protein>
    <recommendedName>
        <fullName evidence="10">Mannosyltransferase</fullName>
        <ecNumber evidence="10">2.4.1.-</ecNumber>
    </recommendedName>
</protein>